<evidence type="ECO:0000313" key="2">
    <source>
        <dbReference type="EMBL" id="RLK50638.1"/>
    </source>
</evidence>
<dbReference type="InterPro" id="IPR017926">
    <property type="entry name" value="GATASE"/>
</dbReference>
<dbReference type="Pfam" id="PF00117">
    <property type="entry name" value="GATase"/>
    <property type="match status" value="1"/>
</dbReference>
<dbReference type="InterPro" id="IPR044992">
    <property type="entry name" value="ChyE-like"/>
</dbReference>
<proteinExistence type="predicted"/>
<organism evidence="2 3">
    <name type="scientific">Alkalispirillum mobile</name>
    <dbReference type="NCBI Taxonomy" id="85925"/>
    <lineage>
        <taxon>Bacteria</taxon>
        <taxon>Pseudomonadati</taxon>
        <taxon>Pseudomonadota</taxon>
        <taxon>Gammaproteobacteria</taxon>
        <taxon>Chromatiales</taxon>
        <taxon>Ectothiorhodospiraceae</taxon>
        <taxon>Alkalispirillum</taxon>
    </lineage>
</organism>
<keyword evidence="2" id="KW-0315">Glutamine amidotransferase</keyword>
<feature type="domain" description="Glutamine amidotransferase" evidence="1">
    <location>
        <begin position="35"/>
        <end position="184"/>
    </location>
</feature>
<keyword evidence="3" id="KW-1185">Reference proteome</keyword>
<dbReference type="PROSITE" id="PS51273">
    <property type="entry name" value="GATASE_TYPE_1"/>
    <property type="match status" value="1"/>
</dbReference>
<dbReference type="FunFam" id="3.40.50.880:FF:000033">
    <property type="entry name" value="Glutamine amidotransferase class-I"/>
    <property type="match status" value="1"/>
</dbReference>
<dbReference type="Gene3D" id="3.40.50.880">
    <property type="match status" value="1"/>
</dbReference>
<dbReference type="GO" id="GO:0005829">
    <property type="term" value="C:cytosol"/>
    <property type="evidence" value="ECO:0007669"/>
    <property type="project" value="TreeGrafter"/>
</dbReference>
<dbReference type="PANTHER" id="PTHR42695">
    <property type="entry name" value="GLUTAMINE AMIDOTRANSFERASE YLR126C-RELATED"/>
    <property type="match status" value="1"/>
</dbReference>
<dbReference type="InterPro" id="IPR029062">
    <property type="entry name" value="Class_I_gatase-like"/>
</dbReference>
<dbReference type="PANTHER" id="PTHR42695:SF5">
    <property type="entry name" value="GLUTAMINE AMIDOTRANSFERASE YLR126C-RELATED"/>
    <property type="match status" value="1"/>
</dbReference>
<protein>
    <submittedName>
        <fullName evidence="2">GMP synthase-like glutamine amidotransferase</fullName>
    </submittedName>
</protein>
<keyword evidence="2" id="KW-0808">Transferase</keyword>
<dbReference type="Proteomes" id="UP000275461">
    <property type="component" value="Unassembled WGS sequence"/>
</dbReference>
<dbReference type="AlphaFoldDB" id="A0A498CDW6"/>
<sequence>METTVRAHYLQHVPFEGLGSIGPWLQAAGYEITATRFFESAVLPAPQDIDLLIIMGGPMSVNDEGQHPWLVPEKRFIRQCIEHGVPVLGVCLGAQMIASALGARVRAMPHKEIGWFPVHSIQSVDEGHFSVPDGLEVFHWHGEAFDLPAGAVHLARSAACENQAFQVGDRVVGLQFHLESTPESVREIVEHCRAELLPAPHVQPEAPVLEGAATRCGPINAVMADVLGTLTGRI</sequence>
<reference evidence="2 3" key="1">
    <citation type="submission" date="2018-10" db="EMBL/GenBank/DDBJ databases">
        <title>Genomic Encyclopedia of Type Strains, Phase IV (KMG-IV): sequencing the most valuable type-strain genomes for metagenomic binning, comparative biology and taxonomic classification.</title>
        <authorList>
            <person name="Goeker M."/>
        </authorList>
    </citation>
    <scope>NUCLEOTIDE SEQUENCE [LARGE SCALE GENOMIC DNA]</scope>
    <source>
        <strain evidence="2 3">DSM 12769</strain>
    </source>
</reference>
<dbReference type="CDD" id="cd01741">
    <property type="entry name" value="GATase1_1"/>
    <property type="match status" value="1"/>
</dbReference>
<comment type="caution">
    <text evidence="2">The sequence shown here is derived from an EMBL/GenBank/DDBJ whole genome shotgun (WGS) entry which is preliminary data.</text>
</comment>
<evidence type="ECO:0000259" key="1">
    <source>
        <dbReference type="Pfam" id="PF00117"/>
    </source>
</evidence>
<evidence type="ECO:0000313" key="3">
    <source>
        <dbReference type="Proteomes" id="UP000275461"/>
    </source>
</evidence>
<name>A0A498CDW6_9GAMM</name>
<gene>
    <name evidence="2" type="ORF">DFR31_0544</name>
</gene>
<accession>A0A498CDW6</accession>
<dbReference type="EMBL" id="RCDA01000001">
    <property type="protein sequence ID" value="RLK50638.1"/>
    <property type="molecule type" value="Genomic_DNA"/>
</dbReference>
<dbReference type="GO" id="GO:0016740">
    <property type="term" value="F:transferase activity"/>
    <property type="evidence" value="ECO:0007669"/>
    <property type="project" value="UniProtKB-KW"/>
</dbReference>
<dbReference type="SUPFAM" id="SSF52317">
    <property type="entry name" value="Class I glutamine amidotransferase-like"/>
    <property type="match status" value="1"/>
</dbReference>